<dbReference type="EMBL" id="SLXI01000004">
    <property type="protein sequence ID" value="TCP12241.1"/>
    <property type="molecule type" value="Genomic_DNA"/>
</dbReference>
<evidence type="ECO:0000313" key="6">
    <source>
        <dbReference type="Proteomes" id="UP000294841"/>
    </source>
</evidence>
<dbReference type="InterPro" id="IPR001568">
    <property type="entry name" value="RNase_T2-like"/>
</dbReference>
<dbReference type="InterPro" id="IPR033130">
    <property type="entry name" value="RNase_T2_His_AS_2"/>
</dbReference>
<evidence type="ECO:0000256" key="1">
    <source>
        <dbReference type="ARBA" id="ARBA00007469"/>
    </source>
</evidence>
<accession>A0A4R2MVD3</accession>
<keyword evidence="4" id="KW-1133">Transmembrane helix</keyword>
<protein>
    <submittedName>
        <fullName evidence="5">Ribonuclease T2</fullName>
    </submittedName>
</protein>
<reference evidence="5 6" key="1">
    <citation type="submission" date="2019-03" db="EMBL/GenBank/DDBJ databases">
        <title>Genomic Encyclopedia of Type Strains, Phase IV (KMG-IV): sequencing the most valuable type-strain genomes for metagenomic binning, comparative biology and taxonomic classification.</title>
        <authorList>
            <person name="Goeker M."/>
        </authorList>
    </citation>
    <scope>NUCLEOTIDE SEQUENCE [LARGE SCALE GENOMIC DNA]</scope>
    <source>
        <strain evidence="5 6">DSM 28231</strain>
    </source>
</reference>
<dbReference type="AlphaFoldDB" id="A0A4R2MVD3"/>
<dbReference type="InterPro" id="IPR036430">
    <property type="entry name" value="RNase_T2-like_sf"/>
</dbReference>
<feature type="region of interest" description="Disordered" evidence="3">
    <location>
        <begin position="31"/>
        <end position="52"/>
    </location>
</feature>
<dbReference type="InterPro" id="IPR018188">
    <property type="entry name" value="RNase_T2_His_AS_1"/>
</dbReference>
<keyword evidence="4" id="KW-0812">Transmembrane</keyword>
<proteinExistence type="inferred from homology"/>
<dbReference type="PANTHER" id="PTHR11240">
    <property type="entry name" value="RIBONUCLEASE T2"/>
    <property type="match status" value="1"/>
</dbReference>
<dbReference type="Gene3D" id="3.90.730.10">
    <property type="entry name" value="Ribonuclease T2-like"/>
    <property type="match status" value="1"/>
</dbReference>
<dbReference type="RefSeq" id="WP_132023785.1">
    <property type="nucleotide sequence ID" value="NZ_CP016605.1"/>
</dbReference>
<dbReference type="PANTHER" id="PTHR11240:SF22">
    <property type="entry name" value="RIBONUCLEASE T2"/>
    <property type="match status" value="1"/>
</dbReference>
<dbReference type="Pfam" id="PF00445">
    <property type="entry name" value="Ribonuclease_T2"/>
    <property type="match status" value="1"/>
</dbReference>
<sequence>MKKNKFTLSSVLSMIILLGFMGWQYLSDNNTSSKKESKNTSQHSNIQSMPKQVSQDLVGNYDYNMRNDPIGQNKAGETHYYTLALSWSPGFCESQIKRFGNNLPNSLEAQCGQGKHFGWIIHGLWPQNQFAKSVSEHPRFCQGDLPMVDANIMKKYLSESPSPNLLQGEWEKHGACAFEKAEQYFEKQRELYRTLVLPAEDLGSRNALFSWLKKNNPQLKNHHLGASHNELFICYGLDWKVMDCPAR</sequence>
<evidence type="ECO:0000256" key="4">
    <source>
        <dbReference type="SAM" id="Phobius"/>
    </source>
</evidence>
<feature type="compositionally biased region" description="Polar residues" evidence="3">
    <location>
        <begin position="42"/>
        <end position="52"/>
    </location>
</feature>
<name>A0A4R2MVD3_9PAST</name>
<dbReference type="PROSITE" id="PS00531">
    <property type="entry name" value="RNASE_T2_2"/>
    <property type="match status" value="1"/>
</dbReference>
<evidence type="ECO:0000256" key="3">
    <source>
        <dbReference type="SAM" id="MobiDB-lite"/>
    </source>
</evidence>
<dbReference type="Proteomes" id="UP000294841">
    <property type="component" value="Unassembled WGS sequence"/>
</dbReference>
<evidence type="ECO:0000313" key="5">
    <source>
        <dbReference type="EMBL" id="TCP12241.1"/>
    </source>
</evidence>
<gene>
    <name evidence="5" type="ORF">EV697_10446</name>
</gene>
<dbReference type="PROSITE" id="PS00530">
    <property type="entry name" value="RNASE_T2_1"/>
    <property type="match status" value="1"/>
</dbReference>
<organism evidence="5 6">
    <name type="scientific">Bisgaardia hudsonensis</name>
    <dbReference type="NCBI Taxonomy" id="109472"/>
    <lineage>
        <taxon>Bacteria</taxon>
        <taxon>Pseudomonadati</taxon>
        <taxon>Pseudomonadota</taxon>
        <taxon>Gammaproteobacteria</taxon>
        <taxon>Pasteurellales</taxon>
        <taxon>Pasteurellaceae</taxon>
        <taxon>Bisgaardia</taxon>
    </lineage>
</organism>
<feature type="transmembrane region" description="Helical" evidence="4">
    <location>
        <begin position="7"/>
        <end position="26"/>
    </location>
</feature>
<keyword evidence="6" id="KW-1185">Reference proteome</keyword>
<evidence type="ECO:0000256" key="2">
    <source>
        <dbReference type="RuleBase" id="RU004328"/>
    </source>
</evidence>
<comment type="caution">
    <text evidence="5">The sequence shown here is derived from an EMBL/GenBank/DDBJ whole genome shotgun (WGS) entry which is preliminary data.</text>
</comment>
<keyword evidence="4" id="KW-0472">Membrane</keyword>
<dbReference type="GO" id="GO:0006401">
    <property type="term" value="P:RNA catabolic process"/>
    <property type="evidence" value="ECO:0007669"/>
    <property type="project" value="TreeGrafter"/>
</dbReference>
<dbReference type="OrthoDB" id="4720638at2"/>
<dbReference type="GO" id="GO:0033897">
    <property type="term" value="F:ribonuclease T2 activity"/>
    <property type="evidence" value="ECO:0007669"/>
    <property type="project" value="InterPro"/>
</dbReference>
<dbReference type="GO" id="GO:0003723">
    <property type="term" value="F:RNA binding"/>
    <property type="evidence" value="ECO:0007669"/>
    <property type="project" value="InterPro"/>
</dbReference>
<dbReference type="SUPFAM" id="SSF55895">
    <property type="entry name" value="Ribonuclease Rh-like"/>
    <property type="match status" value="1"/>
</dbReference>
<comment type="similarity">
    <text evidence="1 2">Belongs to the RNase T2 family.</text>
</comment>